<dbReference type="AlphaFoldDB" id="A0A412VIF0"/>
<name>A0A412VIF0_9BACE</name>
<dbReference type="Pfam" id="PF00884">
    <property type="entry name" value="Sulfatase"/>
    <property type="match status" value="1"/>
</dbReference>
<evidence type="ECO:0000313" key="4">
    <source>
        <dbReference type="Proteomes" id="UP000283369"/>
    </source>
</evidence>
<dbReference type="InterPro" id="IPR052701">
    <property type="entry name" value="GAG_Ulvan_Degrading_Sulfatases"/>
</dbReference>
<comment type="PTM">
    <text evidence="1">The conversion to 3-oxoalanine (also known as C-formylglycine, FGly), of a serine or cysteine residue in prokaryotes and of a cysteine residue in eukaryotes, is critical for catalytic activity.</text>
</comment>
<dbReference type="Gene3D" id="3.40.720.10">
    <property type="entry name" value="Alkaline Phosphatase, subunit A"/>
    <property type="match status" value="1"/>
</dbReference>
<feature type="domain" description="Sulfatase N-terminal" evidence="2">
    <location>
        <begin position="39"/>
        <end position="323"/>
    </location>
</feature>
<dbReference type="InterPro" id="IPR017850">
    <property type="entry name" value="Alkaline_phosphatase_core_sf"/>
</dbReference>
<dbReference type="EMBL" id="QRYV01000072">
    <property type="protein sequence ID" value="RGV05902.1"/>
    <property type="molecule type" value="Genomic_DNA"/>
</dbReference>
<comment type="caution">
    <text evidence="3">The sequence shown here is derived from an EMBL/GenBank/DDBJ whole genome shotgun (WGS) entry which is preliminary data.</text>
</comment>
<sequence>MNNSSLIKIVAPMLTSILSCSKPSEEIAINPPKEVRSTPNILFVIADDQSFPHCSAYGNSFVKTPAFDYIASQGCLFQNAYVTSPGSSPSRASILSGMYPWQIKEAGTHCSYFPKDIVCYTDILTANGYNVGYTGKGWAPGDCKERGVNPAGKVFNKKKLTPPYSGISNIDYVENFKSFYQDSDKKQPFCFWVGFNEPHRGFERDSWQKENKSLSVVSVPGFLPNHDVVKGDLLDYSVEIEYQDAQLQKIIDFLKEQGLFDNTLIIVTADNGMAFPNAKATCYDAGVHVPLAICWGDKIKRKNTSEIVSSVDFAPTMLDAAGINRSSYGHMSGKSMLPFLMENKEQKREAVYFGRERHSSSRYANFGYPIRSLRKGNYLYIRNFHPERWPAGDPTPLDKNNNLAKAHSGYFDIDGSPTKQFFINNRENGDGVQYFIRTVGFRPYEELYNIENDPCCLDNCIEKPEYKGVLSELRGRLDQLLYQTNDVRVTSEKGDSIWESYPRIDSIRNFPPYE</sequence>
<gene>
    <name evidence="3" type="ORF">DWW25_21940</name>
</gene>
<dbReference type="RefSeq" id="WP_117811361.1">
    <property type="nucleotide sequence ID" value="NZ_JAQCUV010000074.1"/>
</dbReference>
<dbReference type="CDD" id="cd16027">
    <property type="entry name" value="SGSH"/>
    <property type="match status" value="1"/>
</dbReference>
<dbReference type="PANTHER" id="PTHR43751">
    <property type="entry name" value="SULFATASE"/>
    <property type="match status" value="1"/>
</dbReference>
<protein>
    <submittedName>
        <fullName evidence="3">Heparan N-sulfatase</fullName>
    </submittedName>
</protein>
<dbReference type="PANTHER" id="PTHR43751:SF1">
    <property type="entry name" value="SULFATASE ATSG-RELATED"/>
    <property type="match status" value="1"/>
</dbReference>
<evidence type="ECO:0000259" key="2">
    <source>
        <dbReference type="Pfam" id="PF00884"/>
    </source>
</evidence>
<dbReference type="SUPFAM" id="SSF53649">
    <property type="entry name" value="Alkaline phosphatase-like"/>
    <property type="match status" value="1"/>
</dbReference>
<accession>A0A412VIF0</accession>
<dbReference type="Proteomes" id="UP000283369">
    <property type="component" value="Unassembled WGS sequence"/>
</dbReference>
<dbReference type="InterPro" id="IPR000917">
    <property type="entry name" value="Sulfatase_N"/>
</dbReference>
<evidence type="ECO:0000256" key="1">
    <source>
        <dbReference type="PIRSR" id="PIRSR600917-52"/>
    </source>
</evidence>
<organism evidence="3 4">
    <name type="scientific">Bacteroides xylanisolvens</name>
    <dbReference type="NCBI Taxonomy" id="371601"/>
    <lineage>
        <taxon>Bacteria</taxon>
        <taxon>Pseudomonadati</taxon>
        <taxon>Bacteroidota</taxon>
        <taxon>Bacteroidia</taxon>
        <taxon>Bacteroidales</taxon>
        <taxon>Bacteroidaceae</taxon>
        <taxon>Bacteroides</taxon>
    </lineage>
</organism>
<reference evidence="3 4" key="1">
    <citation type="submission" date="2018-08" db="EMBL/GenBank/DDBJ databases">
        <title>A genome reference for cultivated species of the human gut microbiota.</title>
        <authorList>
            <person name="Zou Y."/>
            <person name="Xue W."/>
            <person name="Luo G."/>
        </authorList>
    </citation>
    <scope>NUCLEOTIDE SEQUENCE [LARGE SCALE GENOMIC DNA]</scope>
    <source>
        <strain evidence="3 4">AF14-7</strain>
    </source>
</reference>
<evidence type="ECO:0000313" key="3">
    <source>
        <dbReference type="EMBL" id="RGV05902.1"/>
    </source>
</evidence>
<feature type="modified residue" description="3-oxoalanine (Ser)" evidence="1">
    <location>
        <position position="87"/>
    </location>
</feature>
<proteinExistence type="predicted"/>